<keyword evidence="5" id="KW-1185">Reference proteome</keyword>
<evidence type="ECO:0000313" key="5">
    <source>
        <dbReference type="Proteomes" id="UP000503840"/>
    </source>
</evidence>
<dbReference type="InterPro" id="IPR002645">
    <property type="entry name" value="STAS_dom"/>
</dbReference>
<evidence type="ECO:0000259" key="3">
    <source>
        <dbReference type="PROSITE" id="PS50801"/>
    </source>
</evidence>
<reference evidence="4 5" key="1">
    <citation type="submission" date="2020-05" db="EMBL/GenBank/DDBJ databases">
        <title>Draft genome sequence of Desulfovibrio sp. strain HN2T.</title>
        <authorList>
            <person name="Ueno A."/>
            <person name="Tamazawa S."/>
            <person name="Tamamura S."/>
            <person name="Murakami T."/>
            <person name="Kiyama T."/>
            <person name="Inomata H."/>
            <person name="Amano Y."/>
            <person name="Miyakawa K."/>
            <person name="Tamaki H."/>
            <person name="Naganuma T."/>
            <person name="Kaneko K."/>
        </authorList>
    </citation>
    <scope>NUCLEOTIDE SEQUENCE [LARGE SCALE GENOMIC DNA]</scope>
    <source>
        <strain evidence="4 5">HN2</strain>
    </source>
</reference>
<dbReference type="InterPro" id="IPR003658">
    <property type="entry name" value="Anti-sigma_ant"/>
</dbReference>
<organism evidence="4 5">
    <name type="scientific">Desulfovibrio subterraneus</name>
    <dbReference type="NCBI Taxonomy" id="2718620"/>
    <lineage>
        <taxon>Bacteria</taxon>
        <taxon>Pseudomonadati</taxon>
        <taxon>Thermodesulfobacteriota</taxon>
        <taxon>Desulfovibrionia</taxon>
        <taxon>Desulfovibrionales</taxon>
        <taxon>Desulfovibrionaceae</taxon>
        <taxon>Desulfovibrio</taxon>
    </lineage>
</organism>
<dbReference type="InterPro" id="IPR036513">
    <property type="entry name" value="STAS_dom_sf"/>
</dbReference>
<dbReference type="NCBIfam" id="TIGR00377">
    <property type="entry name" value="ant_ant_sig"/>
    <property type="match status" value="1"/>
</dbReference>
<dbReference type="GO" id="GO:0043856">
    <property type="term" value="F:anti-sigma factor antagonist activity"/>
    <property type="evidence" value="ECO:0007669"/>
    <property type="project" value="InterPro"/>
</dbReference>
<evidence type="ECO:0000256" key="1">
    <source>
        <dbReference type="ARBA" id="ARBA00009013"/>
    </source>
</evidence>
<evidence type="ECO:0000313" key="4">
    <source>
        <dbReference type="EMBL" id="GFM33782.1"/>
    </source>
</evidence>
<sequence length="114" mass="12617">MDSLNPIQQGTTLLIQFKGEVTLNTAPDLRTKIESFVERERIEHLVADMQEVTFIDSSGVGMLVALKTKMASKSKSLFILNPSAQVRSTLGLVHLSNFFQILEGDEGILDILPE</sequence>
<dbReference type="Gene3D" id="3.30.750.24">
    <property type="entry name" value="STAS domain"/>
    <property type="match status" value="1"/>
</dbReference>
<gene>
    <name evidence="4" type="ORF">DSM101010T_21470</name>
</gene>
<protein>
    <recommendedName>
        <fullName evidence="2">Anti-sigma factor antagonist</fullName>
    </recommendedName>
</protein>
<evidence type="ECO:0000256" key="2">
    <source>
        <dbReference type="RuleBase" id="RU003749"/>
    </source>
</evidence>
<dbReference type="AlphaFoldDB" id="A0A7J0BKQ5"/>
<dbReference type="PROSITE" id="PS50801">
    <property type="entry name" value="STAS"/>
    <property type="match status" value="1"/>
</dbReference>
<proteinExistence type="inferred from homology"/>
<feature type="domain" description="STAS" evidence="3">
    <location>
        <begin position="13"/>
        <end position="114"/>
    </location>
</feature>
<dbReference type="EMBL" id="BLVO01000013">
    <property type="protein sequence ID" value="GFM33782.1"/>
    <property type="molecule type" value="Genomic_DNA"/>
</dbReference>
<accession>A0A7J0BKQ5</accession>
<comment type="caution">
    <text evidence="4">The sequence shown here is derived from an EMBL/GenBank/DDBJ whole genome shotgun (WGS) entry which is preliminary data.</text>
</comment>
<dbReference type="PANTHER" id="PTHR33495">
    <property type="entry name" value="ANTI-SIGMA FACTOR ANTAGONIST TM_1081-RELATED-RELATED"/>
    <property type="match status" value="1"/>
</dbReference>
<name>A0A7J0BKQ5_9BACT</name>
<dbReference type="CDD" id="cd07043">
    <property type="entry name" value="STAS_anti-anti-sigma_factors"/>
    <property type="match status" value="1"/>
</dbReference>
<dbReference type="RefSeq" id="WP_174405413.1">
    <property type="nucleotide sequence ID" value="NZ_BLVO01000013.1"/>
</dbReference>
<dbReference type="SUPFAM" id="SSF52091">
    <property type="entry name" value="SpoIIaa-like"/>
    <property type="match status" value="1"/>
</dbReference>
<dbReference type="Proteomes" id="UP000503840">
    <property type="component" value="Unassembled WGS sequence"/>
</dbReference>
<comment type="similarity">
    <text evidence="1 2">Belongs to the anti-sigma-factor antagonist family.</text>
</comment>
<dbReference type="Pfam" id="PF01740">
    <property type="entry name" value="STAS"/>
    <property type="match status" value="1"/>
</dbReference>